<dbReference type="Gene3D" id="3.40.50.2000">
    <property type="entry name" value="Glycogen Phosphorylase B"/>
    <property type="match status" value="2"/>
</dbReference>
<dbReference type="AlphaFoldDB" id="A0AB34JZ92"/>
<keyword evidence="1" id="KW-0808">Transferase</keyword>
<dbReference type="PANTHER" id="PTHR48050:SF13">
    <property type="entry name" value="STEROL 3-BETA-GLUCOSYLTRANSFERASE UGT80A2"/>
    <property type="match status" value="1"/>
</dbReference>
<reference evidence="3 4" key="1">
    <citation type="journal article" date="2024" name="Science">
        <title>Giant polyketide synthase enzymes in the biosynthesis of giant marine polyether toxins.</title>
        <authorList>
            <person name="Fallon T.R."/>
            <person name="Shende V.V."/>
            <person name="Wierzbicki I.H."/>
            <person name="Pendleton A.L."/>
            <person name="Watervoot N.F."/>
            <person name="Auber R.P."/>
            <person name="Gonzalez D.J."/>
            <person name="Wisecaver J.H."/>
            <person name="Moore B.S."/>
        </authorList>
    </citation>
    <scope>NUCLEOTIDE SEQUENCE [LARGE SCALE GENOMIC DNA]</scope>
    <source>
        <strain evidence="3 4">12B1</strain>
    </source>
</reference>
<comment type="caution">
    <text evidence="3">The sequence shown here is derived from an EMBL/GenBank/DDBJ whole genome shotgun (WGS) entry which is preliminary data.</text>
</comment>
<dbReference type="Pfam" id="PF06722">
    <property type="entry name" value="EryCIII-like_C"/>
    <property type="match status" value="1"/>
</dbReference>
<organism evidence="3 4">
    <name type="scientific">Prymnesium parvum</name>
    <name type="common">Toxic golden alga</name>
    <dbReference type="NCBI Taxonomy" id="97485"/>
    <lineage>
        <taxon>Eukaryota</taxon>
        <taxon>Haptista</taxon>
        <taxon>Haptophyta</taxon>
        <taxon>Prymnesiophyceae</taxon>
        <taxon>Prymnesiales</taxon>
        <taxon>Prymnesiaceae</taxon>
        <taxon>Prymnesium</taxon>
    </lineage>
</organism>
<accession>A0AB34JZ92</accession>
<evidence type="ECO:0000259" key="2">
    <source>
        <dbReference type="Pfam" id="PF06722"/>
    </source>
</evidence>
<evidence type="ECO:0000313" key="3">
    <source>
        <dbReference type="EMBL" id="KAL1527029.1"/>
    </source>
</evidence>
<dbReference type="Proteomes" id="UP001515480">
    <property type="component" value="Unassembled WGS sequence"/>
</dbReference>
<name>A0AB34JZ92_PRYPA</name>
<evidence type="ECO:0000313" key="4">
    <source>
        <dbReference type="Proteomes" id="UP001515480"/>
    </source>
</evidence>
<proteinExistence type="predicted"/>
<dbReference type="SUPFAM" id="SSF53756">
    <property type="entry name" value="UDP-Glycosyltransferase/glycogen phosphorylase"/>
    <property type="match status" value="1"/>
</dbReference>
<dbReference type="GO" id="GO:0016906">
    <property type="term" value="F:sterol 3-beta-glucosyltransferase activity"/>
    <property type="evidence" value="ECO:0007669"/>
    <property type="project" value="UniProtKB-ARBA"/>
</dbReference>
<dbReference type="InterPro" id="IPR050426">
    <property type="entry name" value="Glycosyltransferase_28"/>
</dbReference>
<dbReference type="CDD" id="cd03784">
    <property type="entry name" value="GT1_Gtf-like"/>
    <property type="match status" value="1"/>
</dbReference>
<feature type="domain" description="Erythromycin biosynthesis protein CIII-like C-terminal" evidence="2">
    <location>
        <begin position="288"/>
        <end position="392"/>
    </location>
</feature>
<keyword evidence="4" id="KW-1185">Reference proteome</keyword>
<dbReference type="InterPro" id="IPR002213">
    <property type="entry name" value="UDP_glucos_trans"/>
</dbReference>
<sequence length="449" mass="49507">MPSDYADLVPEGVGGLHVVHSPFAFSHVVEKLSATLEKGDPDAALKAHLAEFAKNFAAVADSVKATTDAWADVLVANSVMISVCTAVSEVLRVRFVGAHVQPFLPMREFHVFLPYMPPRCLNLFVWIVMLTKLTSKEMHEIIYAWKQKWGTPTPPVSPLERVYRLNVPSIFGFSREAFLPPDDWAIFDHVVTGNWIMSPEDLPQKPSKSVTDFLAASQQPPVYLGWGSMFHISGRYMTEIAVRALRRANLRGIVYEGSSATEMYTLALEKLDMSQPDAKELAAWAQANVLFIGGVSHEWLFPKVAAIVHHGGAGTSAAAFNSGVPSLITPFNFDQFAFARISVERGVGPGPLPKFQRLRAEVLADAMLQAVSNPKYKDAAKHVQHRVMSERGTKLAVKALEQFAQTRDVWEEDAKRTAYGAPWPITPPDFVCGVVRTPARLSDVTAAQK</sequence>
<dbReference type="PANTHER" id="PTHR48050">
    <property type="entry name" value="STEROL 3-BETA-GLUCOSYLTRANSFERASE"/>
    <property type="match status" value="1"/>
</dbReference>
<protein>
    <recommendedName>
        <fullName evidence="2">Erythromycin biosynthesis protein CIII-like C-terminal domain-containing protein</fullName>
    </recommendedName>
</protein>
<dbReference type="EMBL" id="JBGBPQ010000003">
    <property type="protein sequence ID" value="KAL1527029.1"/>
    <property type="molecule type" value="Genomic_DNA"/>
</dbReference>
<dbReference type="FunFam" id="3.40.50.2000:FF:000009">
    <property type="entry name" value="Sterol 3-beta-glucosyltransferase UGT80A2"/>
    <property type="match status" value="1"/>
</dbReference>
<evidence type="ECO:0000256" key="1">
    <source>
        <dbReference type="ARBA" id="ARBA00022679"/>
    </source>
</evidence>
<gene>
    <name evidence="3" type="ORF">AB1Y20_015716</name>
</gene>
<dbReference type="InterPro" id="IPR010610">
    <property type="entry name" value="EryCIII-like_C"/>
</dbReference>